<sequence length="434" mass="47707">MFVSSSKGVQKNLYQGACALTMAGLLAFSAGAAPAYSADVAPGASQTNLTQGAGQPTSAAENFVWGFSSQFHQLVAKAGDGSVRINRGDQVSRNEFYFVSSSVTVTNGRRVDMKTSGDIVYTKDCAGAQQCGTYLRIVNPRVVVEPGGDSYISATLTYRNTLTNGQTVTEQDVRIANLHFDGARQLVQTHRGNPSTQVYAGNITPVFTPEGSRAFAGVIPAGYTGTPLSLTFNGSPLTGIATTNNSRDAAFRKTPIGPQPYRDTEDSPFRHEILWLGDEGITFGYGDGTYRPQENVERAAMAAYFYRLAGSPAVRWTDTSPFKDVSPDFPFYREILWMHQQGITTGYEDGTFRPHDPVNRDAMAAFFYRYAGSPEYQAPRQSPFKDVPVHSQFYREISWLASRKVTRGWADGTYRPLAPIHRDAMAAFIYRYKH</sequence>
<evidence type="ECO:0000256" key="1">
    <source>
        <dbReference type="SAM" id="SignalP"/>
    </source>
</evidence>
<protein>
    <submittedName>
        <fullName evidence="3">Endo-1,4-beta-xylanase A</fullName>
        <ecNumber evidence="3">3.2.1.8</ecNumber>
    </submittedName>
</protein>
<dbReference type="InterPro" id="IPR051465">
    <property type="entry name" value="Cell_Envelope_Struct_Comp"/>
</dbReference>
<keyword evidence="3" id="KW-0378">Hydrolase</keyword>
<keyword evidence="3" id="KW-0624">Polysaccharide degradation</keyword>
<dbReference type="EMBL" id="LR134479">
    <property type="protein sequence ID" value="VEI23968.1"/>
    <property type="molecule type" value="Genomic_DNA"/>
</dbReference>
<keyword evidence="3" id="KW-0326">Glycosidase</keyword>
<dbReference type="PANTHER" id="PTHR43308">
    <property type="entry name" value="OUTER MEMBRANE PROTEIN ALPHA-RELATED"/>
    <property type="match status" value="1"/>
</dbReference>
<gene>
    <name evidence="3" type="primary">xynA1_6</name>
    <name evidence="3" type="ORF">NCTC10207_01831</name>
</gene>
<dbReference type="Pfam" id="PF04213">
    <property type="entry name" value="HtaA"/>
    <property type="match status" value="1"/>
</dbReference>
<dbReference type="GO" id="GO:0031176">
    <property type="term" value="F:endo-1,4-beta-xylanase activity"/>
    <property type="evidence" value="ECO:0007669"/>
    <property type="project" value="UniProtKB-EC"/>
</dbReference>
<feature type="signal peptide" evidence="1">
    <location>
        <begin position="1"/>
        <end position="32"/>
    </location>
</feature>
<keyword evidence="1" id="KW-0732">Signal</keyword>
<dbReference type="EC" id="3.2.1.8" evidence="3"/>
<evidence type="ECO:0000313" key="3">
    <source>
        <dbReference type="EMBL" id="VEI23968.1"/>
    </source>
</evidence>
<feature type="domain" description="SLH" evidence="2">
    <location>
        <begin position="318"/>
        <end position="381"/>
    </location>
</feature>
<accession>A0A7Z9A580</accession>
<dbReference type="InterPro" id="IPR007331">
    <property type="entry name" value="Htaa"/>
</dbReference>
<dbReference type="Pfam" id="PF00395">
    <property type="entry name" value="SLH"/>
    <property type="match status" value="3"/>
</dbReference>
<keyword evidence="3" id="KW-0119">Carbohydrate metabolism</keyword>
<dbReference type="Proteomes" id="UP000282386">
    <property type="component" value="Chromosome"/>
</dbReference>
<name>A0A7Z9A580_9MICC</name>
<dbReference type="RefSeq" id="WP_126500429.1">
    <property type="nucleotide sequence ID" value="NZ_LR134479.1"/>
</dbReference>
<evidence type="ECO:0000313" key="4">
    <source>
        <dbReference type="Proteomes" id="UP000282386"/>
    </source>
</evidence>
<feature type="domain" description="SLH" evidence="2">
    <location>
        <begin position="256"/>
        <end position="315"/>
    </location>
</feature>
<evidence type="ECO:0000259" key="2">
    <source>
        <dbReference type="PROSITE" id="PS51272"/>
    </source>
</evidence>
<dbReference type="GO" id="GO:0045493">
    <property type="term" value="P:xylan catabolic process"/>
    <property type="evidence" value="ECO:0007669"/>
    <property type="project" value="UniProtKB-KW"/>
</dbReference>
<feature type="domain" description="SLH" evidence="2">
    <location>
        <begin position="383"/>
        <end position="434"/>
    </location>
</feature>
<dbReference type="AlphaFoldDB" id="A0A7Z9A580"/>
<dbReference type="PROSITE" id="PS51272">
    <property type="entry name" value="SLH"/>
    <property type="match status" value="3"/>
</dbReference>
<keyword evidence="3" id="KW-0858">Xylan degradation</keyword>
<reference evidence="3 4" key="1">
    <citation type="submission" date="2018-12" db="EMBL/GenBank/DDBJ databases">
        <authorList>
            <consortium name="Pathogen Informatics"/>
        </authorList>
    </citation>
    <scope>NUCLEOTIDE SEQUENCE [LARGE SCALE GENOMIC DNA]</scope>
    <source>
        <strain evidence="3 4">NCTC10207</strain>
    </source>
</reference>
<organism evidence="3 4">
    <name type="scientific">Rothia aeria</name>
    <dbReference type="NCBI Taxonomy" id="172042"/>
    <lineage>
        <taxon>Bacteria</taxon>
        <taxon>Bacillati</taxon>
        <taxon>Actinomycetota</taxon>
        <taxon>Actinomycetes</taxon>
        <taxon>Micrococcales</taxon>
        <taxon>Micrococcaceae</taxon>
        <taxon>Rothia</taxon>
    </lineage>
</organism>
<feature type="chain" id="PRO_5038864902" evidence="1">
    <location>
        <begin position="33"/>
        <end position="434"/>
    </location>
</feature>
<dbReference type="InterPro" id="IPR001119">
    <property type="entry name" value="SLH_dom"/>
</dbReference>
<proteinExistence type="predicted"/>